<sequence length="122" mass="14381">QRMQLGAGVKARYSMFIANEHDRLSKRKIDKDRDVSYGVNGNIVYGDVDSDEERAYFTGDNVRALNSLPFRKKQCAFDCEPTQCRSCIEARLRREITRKVQMEEEMRREERSKKRRLDNDGK</sequence>
<organism evidence="2">
    <name type="scientific">Homalodisca liturata</name>
    <dbReference type="NCBI Taxonomy" id="320908"/>
    <lineage>
        <taxon>Eukaryota</taxon>
        <taxon>Metazoa</taxon>
        <taxon>Ecdysozoa</taxon>
        <taxon>Arthropoda</taxon>
        <taxon>Hexapoda</taxon>
        <taxon>Insecta</taxon>
        <taxon>Pterygota</taxon>
        <taxon>Neoptera</taxon>
        <taxon>Paraneoptera</taxon>
        <taxon>Hemiptera</taxon>
        <taxon>Auchenorrhyncha</taxon>
        <taxon>Membracoidea</taxon>
        <taxon>Cicadellidae</taxon>
        <taxon>Cicadellinae</taxon>
        <taxon>Proconiini</taxon>
        <taxon>Homalodisca</taxon>
    </lineage>
</organism>
<evidence type="ECO:0000256" key="1">
    <source>
        <dbReference type="SAM" id="MobiDB-lite"/>
    </source>
</evidence>
<gene>
    <name evidence="2" type="ORF">g.56700</name>
</gene>
<dbReference type="EMBL" id="GECU01000524">
    <property type="protein sequence ID" value="JAT07183.1"/>
    <property type="molecule type" value="Transcribed_RNA"/>
</dbReference>
<dbReference type="AlphaFoldDB" id="A0A1B6K6V1"/>
<proteinExistence type="predicted"/>
<reference evidence="2" key="1">
    <citation type="submission" date="2015-11" db="EMBL/GenBank/DDBJ databases">
        <title>De novo transcriptome assembly of four potential Pierce s Disease insect vectors from Arizona vineyards.</title>
        <authorList>
            <person name="Tassone E.E."/>
        </authorList>
    </citation>
    <scope>NUCLEOTIDE SEQUENCE</scope>
</reference>
<feature type="non-terminal residue" evidence="2">
    <location>
        <position position="122"/>
    </location>
</feature>
<name>A0A1B6K6V1_9HEMI</name>
<feature type="region of interest" description="Disordered" evidence="1">
    <location>
        <begin position="102"/>
        <end position="122"/>
    </location>
</feature>
<evidence type="ECO:0000313" key="2">
    <source>
        <dbReference type="EMBL" id="JAT07183.1"/>
    </source>
</evidence>
<protein>
    <submittedName>
        <fullName evidence="2">Uncharacterized protein</fullName>
    </submittedName>
</protein>
<accession>A0A1B6K6V1</accession>
<feature type="non-terminal residue" evidence="2">
    <location>
        <position position="1"/>
    </location>
</feature>